<dbReference type="Proteomes" id="UP000789525">
    <property type="component" value="Unassembled WGS sequence"/>
</dbReference>
<feature type="non-terminal residue" evidence="1">
    <location>
        <position position="164"/>
    </location>
</feature>
<gene>
    <name evidence="1" type="ORF">ACOLOM_LOCUS10512</name>
</gene>
<keyword evidence="2" id="KW-1185">Reference proteome</keyword>
<protein>
    <submittedName>
        <fullName evidence="1">13034_t:CDS:1</fullName>
    </submittedName>
</protein>
<reference evidence="1" key="1">
    <citation type="submission" date="2021-06" db="EMBL/GenBank/DDBJ databases">
        <authorList>
            <person name="Kallberg Y."/>
            <person name="Tangrot J."/>
            <person name="Rosling A."/>
        </authorList>
    </citation>
    <scope>NUCLEOTIDE SEQUENCE</scope>
    <source>
        <strain evidence="1">CL356</strain>
    </source>
</reference>
<evidence type="ECO:0000313" key="2">
    <source>
        <dbReference type="Proteomes" id="UP000789525"/>
    </source>
</evidence>
<organism evidence="1 2">
    <name type="scientific">Acaulospora colombiana</name>
    <dbReference type="NCBI Taxonomy" id="27376"/>
    <lineage>
        <taxon>Eukaryota</taxon>
        <taxon>Fungi</taxon>
        <taxon>Fungi incertae sedis</taxon>
        <taxon>Mucoromycota</taxon>
        <taxon>Glomeromycotina</taxon>
        <taxon>Glomeromycetes</taxon>
        <taxon>Diversisporales</taxon>
        <taxon>Acaulosporaceae</taxon>
        <taxon>Acaulospora</taxon>
    </lineage>
</organism>
<sequence>MDDIYARFNPNPFKIAAWNRLLMLGSSSTAVTAKGDPTPQQQQQKPTPDVLYDRAITVLLRLKEDLLRLGWSEVPQERLPPGLLFMIESPMDSSTSTRSTPPRSAGPSRVPPFTGRLLPTPAASPETQPGSSTSAYSSYFDSDVTTSATEMGTEDSSGLTSSPR</sequence>
<comment type="caution">
    <text evidence="1">The sequence shown here is derived from an EMBL/GenBank/DDBJ whole genome shotgun (WGS) entry which is preliminary data.</text>
</comment>
<evidence type="ECO:0000313" key="1">
    <source>
        <dbReference type="EMBL" id="CAG8707417.1"/>
    </source>
</evidence>
<accession>A0ACA9PFN2</accession>
<dbReference type="EMBL" id="CAJVPT010034261">
    <property type="protein sequence ID" value="CAG8707417.1"/>
    <property type="molecule type" value="Genomic_DNA"/>
</dbReference>
<proteinExistence type="predicted"/>
<name>A0ACA9PFN2_9GLOM</name>